<feature type="region of interest" description="Disordered" evidence="1">
    <location>
        <begin position="343"/>
        <end position="375"/>
    </location>
</feature>
<dbReference type="PROSITE" id="PS50994">
    <property type="entry name" value="INTEGRASE"/>
    <property type="match status" value="1"/>
</dbReference>
<dbReference type="PANTHER" id="PTHR35004:SF7">
    <property type="entry name" value="INTEGRASE PROTEIN"/>
    <property type="match status" value="1"/>
</dbReference>
<dbReference type="EMBL" id="CP136958">
    <property type="protein sequence ID" value="WOT02755.1"/>
    <property type="molecule type" value="Genomic_DNA"/>
</dbReference>
<dbReference type="Gene3D" id="3.30.420.10">
    <property type="entry name" value="Ribonuclease H-like superfamily/Ribonuclease H"/>
    <property type="match status" value="1"/>
</dbReference>
<dbReference type="GO" id="GO:0003676">
    <property type="term" value="F:nucleic acid binding"/>
    <property type="evidence" value="ECO:0007669"/>
    <property type="project" value="InterPro"/>
</dbReference>
<reference evidence="3" key="2">
    <citation type="submission" date="2023-10" db="EMBL/GenBank/DDBJ databases">
        <authorList>
            <person name="Choi B."/>
        </authorList>
    </citation>
    <scope>NUCLEOTIDE SEQUENCE</scope>
    <source>
        <strain evidence="3">UMB0763</strain>
    </source>
</reference>
<dbReference type="SUPFAM" id="SSF53098">
    <property type="entry name" value="Ribonuclease H-like"/>
    <property type="match status" value="1"/>
</dbReference>
<dbReference type="Proteomes" id="UP000234560">
    <property type="component" value="Chromosome"/>
</dbReference>
<evidence type="ECO:0000313" key="3">
    <source>
        <dbReference type="EMBL" id="WOT02755.1"/>
    </source>
</evidence>
<name>A0AAF0YSS2_9CORY</name>
<dbReference type="InterPro" id="IPR012337">
    <property type="entry name" value="RNaseH-like_sf"/>
</dbReference>
<protein>
    <submittedName>
        <fullName evidence="3">DDE-type integrase/transposase/recombinase</fullName>
    </submittedName>
</protein>
<gene>
    <name evidence="3" type="ORF">CYJ47_02985</name>
</gene>
<dbReference type="KEGG" id="cpyr:CYJ47_02985"/>
<dbReference type="InterPro" id="IPR001584">
    <property type="entry name" value="Integrase_cat-core"/>
</dbReference>
<evidence type="ECO:0000256" key="1">
    <source>
        <dbReference type="SAM" id="MobiDB-lite"/>
    </source>
</evidence>
<dbReference type="PANTHER" id="PTHR35004">
    <property type="entry name" value="TRANSPOSASE RV3428C-RELATED"/>
    <property type="match status" value="1"/>
</dbReference>
<sequence length="482" mass="54294">MSKAIPPEIRRKIIEFDPFDGHGLSITAFCEQLKISRRTFYNIRARYDEEAGGALHPHSSAPITPARTYDEHVTTALLVIRKRLKGQGWDYGPISIRFEGSASGELTDPVPSVSTIARLLRAAGAVESNPKKRPTITRVRFQRGQAMHMWQIDGFYYRLHDDKRTPVTVYQIIDDATRFDVGTCAYAAHENSTDATDAVRKAIATFGAPHELLSDNGAAFNQLRNGVVGPLEAYLASVGCVSISGRPRNPQTQGKDERSHRTLFRFLEAHKPKTLKQCGVLIEEYRDQYNNRRPHQGLPECVTPASAWHLVGAVPPKDPIPLEVLKQKAENYALQRRNAYLTSGLIRQDEQPPRSKRNGGVTGYPRPSVVDTDDNGFDTVTVTEANQMVFFQGMRIAVPRSMRNRRFHRTVTESELGFWDVEDGELVLSIPLPVVAIAKTKAFINSYNIKGVWMKDPPKQWRIKRENAQKRFATISPDELLH</sequence>
<dbReference type="InterPro" id="IPR009057">
    <property type="entry name" value="Homeodomain-like_sf"/>
</dbReference>
<dbReference type="SUPFAM" id="SSF46689">
    <property type="entry name" value="Homeodomain-like"/>
    <property type="match status" value="1"/>
</dbReference>
<dbReference type="AlphaFoldDB" id="A0AAF0YSS2"/>
<dbReference type="RefSeq" id="WP_317858532.1">
    <property type="nucleotide sequence ID" value="NZ_CP136958.1"/>
</dbReference>
<organism evidence="3 4">
    <name type="scientific">Corynebacterium pyruviciproducens</name>
    <dbReference type="NCBI Taxonomy" id="598660"/>
    <lineage>
        <taxon>Bacteria</taxon>
        <taxon>Bacillati</taxon>
        <taxon>Actinomycetota</taxon>
        <taxon>Actinomycetes</taxon>
        <taxon>Mycobacteriales</taxon>
        <taxon>Corynebacteriaceae</taxon>
        <taxon>Corynebacterium</taxon>
    </lineage>
</organism>
<dbReference type="Pfam" id="PF13683">
    <property type="entry name" value="rve_3"/>
    <property type="match status" value="1"/>
</dbReference>
<evidence type="ECO:0000313" key="4">
    <source>
        <dbReference type="Proteomes" id="UP000234560"/>
    </source>
</evidence>
<accession>A0AAF0YSS2</accession>
<proteinExistence type="predicted"/>
<reference evidence="3" key="1">
    <citation type="submission" date="2017-12" db="EMBL/GenBank/DDBJ databases">
        <authorList>
            <person name="Thomas-White K."/>
            <person name="Wolfe A.J."/>
        </authorList>
    </citation>
    <scope>NUCLEOTIDE SEQUENCE</scope>
    <source>
        <strain evidence="3">UMB0763</strain>
    </source>
</reference>
<feature type="domain" description="Integrase catalytic" evidence="2">
    <location>
        <begin position="130"/>
        <end position="312"/>
    </location>
</feature>
<evidence type="ECO:0000259" key="2">
    <source>
        <dbReference type="PROSITE" id="PS50994"/>
    </source>
</evidence>
<dbReference type="InterPro" id="IPR036397">
    <property type="entry name" value="RNaseH_sf"/>
</dbReference>
<dbReference type="GO" id="GO:0015074">
    <property type="term" value="P:DNA integration"/>
    <property type="evidence" value="ECO:0007669"/>
    <property type="project" value="InterPro"/>
</dbReference>